<dbReference type="Proteomes" id="UP000474104">
    <property type="component" value="Unassembled WGS sequence"/>
</dbReference>
<dbReference type="Gene3D" id="3.30.2310.20">
    <property type="entry name" value="RelE-like"/>
    <property type="match status" value="1"/>
</dbReference>
<dbReference type="AlphaFoldDB" id="A0A9X5H5L5"/>
<evidence type="ECO:0000256" key="1">
    <source>
        <dbReference type="ARBA" id="ARBA00022649"/>
    </source>
</evidence>
<protein>
    <submittedName>
        <fullName evidence="2">Type II toxin-antitoxin system RelE/ParE family toxin</fullName>
    </submittedName>
</protein>
<dbReference type="EMBL" id="VIRB01000102">
    <property type="protein sequence ID" value="NDO70132.1"/>
    <property type="molecule type" value="Genomic_DNA"/>
</dbReference>
<gene>
    <name evidence="2" type="ORF">FMM80_16325</name>
</gene>
<evidence type="ECO:0000313" key="2">
    <source>
        <dbReference type="EMBL" id="NDO70132.1"/>
    </source>
</evidence>
<dbReference type="RefSeq" id="WP_044990452.1">
    <property type="nucleotide sequence ID" value="NZ_VIRB01000102.1"/>
</dbReference>
<dbReference type="Pfam" id="PF05016">
    <property type="entry name" value="ParE_toxin"/>
    <property type="match status" value="1"/>
</dbReference>
<organism evidence="2 3">
    <name type="scientific">Schaedlerella arabinosiphila</name>
    <dbReference type="NCBI Taxonomy" id="2044587"/>
    <lineage>
        <taxon>Bacteria</taxon>
        <taxon>Bacillati</taxon>
        <taxon>Bacillota</taxon>
        <taxon>Clostridia</taxon>
        <taxon>Lachnospirales</taxon>
        <taxon>Lachnospiraceae</taxon>
        <taxon>Schaedlerella</taxon>
    </lineage>
</organism>
<dbReference type="SUPFAM" id="SSF143011">
    <property type="entry name" value="RelE-like"/>
    <property type="match status" value="1"/>
</dbReference>
<dbReference type="OrthoDB" id="9805098at2"/>
<dbReference type="InterPro" id="IPR007712">
    <property type="entry name" value="RelE/ParE_toxin"/>
</dbReference>
<proteinExistence type="predicted"/>
<dbReference type="InterPro" id="IPR035093">
    <property type="entry name" value="RelE/ParE_toxin_dom_sf"/>
</dbReference>
<accession>A0A9X5H5L5</accession>
<name>A0A9X5H5L5_9FIRM</name>
<evidence type="ECO:0000313" key="3">
    <source>
        <dbReference type="Proteomes" id="UP000474104"/>
    </source>
</evidence>
<comment type="caution">
    <text evidence="2">The sequence shown here is derived from an EMBL/GenBank/DDBJ whole genome shotgun (WGS) entry which is preliminary data.</text>
</comment>
<sequence>MEIIYSKDAIKFLKKQTRQTQSRIISAIEKIPNGDIRKLKGRSGYRLRVGTFRILFDEKGTIINIIDIDNRGQIYK</sequence>
<keyword evidence="1" id="KW-1277">Toxin-antitoxin system</keyword>
<reference evidence="2 3" key="1">
    <citation type="submission" date="2019-07" db="EMBL/GenBank/DDBJ databases">
        <title>Draft genome sequences of 15 bacterial species constituting the stable defined intestinal microbiota of the GM15 gnotobiotic mouse model.</title>
        <authorList>
            <person name="Elie C."/>
            <person name="Mathieu A."/>
            <person name="Saliou A."/>
            <person name="Darnaud M."/>
            <person name="Leulier F."/>
            <person name="Tamellini A."/>
        </authorList>
    </citation>
    <scope>NUCLEOTIDE SEQUENCE [LARGE SCALE GENOMIC DNA]</scope>
    <source>
        <strain evidence="3">ASF 502</strain>
    </source>
</reference>